<dbReference type="NCBIfam" id="NF041489">
    <property type="entry name" value="sigO_reg_RsoA"/>
    <property type="match status" value="1"/>
</dbReference>
<dbReference type="OrthoDB" id="2658921at2"/>
<protein>
    <submittedName>
        <fullName evidence="2">Helix-turn-helix domain-containing protein</fullName>
    </submittedName>
</protein>
<dbReference type="InterPro" id="IPR048216">
    <property type="entry name" value="RsoA-like"/>
</dbReference>
<dbReference type="AlphaFoldDB" id="A0A9Q4E286"/>
<dbReference type="NCBIfam" id="NF010682">
    <property type="entry name" value="PRK14082.1"/>
    <property type="match status" value="1"/>
</dbReference>
<evidence type="ECO:0000259" key="1">
    <source>
        <dbReference type="Pfam" id="PF12645"/>
    </source>
</evidence>
<sequence length="78" mass="9475">MNGQFEQKNQKDDKFDIEHLIECFSPMIRKKLCNTSYQEREDLEQELKIKMFEKADMLLCQDVPGFWEFILYMVDEDS</sequence>
<dbReference type="RefSeq" id="WP_061187949.1">
    <property type="nucleotide sequence ID" value="NZ_CP145137.1"/>
</dbReference>
<name>A0A9Q4E286_BACSC</name>
<gene>
    <name evidence="2" type="ORF">MOC89_04755</name>
</gene>
<dbReference type="Proteomes" id="UP001078573">
    <property type="component" value="Unassembled WGS sequence"/>
</dbReference>
<comment type="caution">
    <text evidence="2">The sequence shown here is derived from an EMBL/GenBank/DDBJ whole genome shotgun (WGS) entry which is preliminary data.</text>
</comment>
<dbReference type="InterPro" id="IPR024760">
    <property type="entry name" value="HTH_dom_conjug_TS-like"/>
</dbReference>
<accession>A0A9Q4E286</accession>
<evidence type="ECO:0000313" key="2">
    <source>
        <dbReference type="EMBL" id="MCY8456202.1"/>
    </source>
</evidence>
<dbReference type="EMBL" id="JALAPQ010000005">
    <property type="protein sequence ID" value="MCY8456202.1"/>
    <property type="molecule type" value="Genomic_DNA"/>
</dbReference>
<dbReference type="Pfam" id="PF12645">
    <property type="entry name" value="HTH_16"/>
    <property type="match status" value="1"/>
</dbReference>
<evidence type="ECO:0000313" key="3">
    <source>
        <dbReference type="Proteomes" id="UP001078573"/>
    </source>
</evidence>
<reference evidence="2" key="1">
    <citation type="submission" date="2022-02" db="EMBL/GenBank/DDBJ databases">
        <title>Crop Bioprotection Bacillus Genome Sequencing.</title>
        <authorList>
            <person name="Dunlap C."/>
        </authorList>
    </citation>
    <scope>NUCLEOTIDE SEQUENCE</scope>
    <source>
        <strain evidence="2">WR1O2A-53</strain>
    </source>
</reference>
<feature type="domain" description="Helix-turn-helix conjugative transposon-like" evidence="1">
    <location>
        <begin position="10"/>
        <end position="54"/>
    </location>
</feature>
<proteinExistence type="predicted"/>
<organism evidence="2 3">
    <name type="scientific">Bacillus spizizenii</name>
    <name type="common">Bacillus subtilis subsp. spizizenii</name>
    <dbReference type="NCBI Taxonomy" id="96241"/>
    <lineage>
        <taxon>Bacteria</taxon>
        <taxon>Bacillati</taxon>
        <taxon>Bacillota</taxon>
        <taxon>Bacilli</taxon>
        <taxon>Bacillales</taxon>
        <taxon>Bacillaceae</taxon>
        <taxon>Bacillus</taxon>
    </lineage>
</organism>